<dbReference type="InterPro" id="IPR001173">
    <property type="entry name" value="Glyco_trans_2-like"/>
</dbReference>
<evidence type="ECO:0000313" key="3">
    <source>
        <dbReference type="Proteomes" id="UP001056535"/>
    </source>
</evidence>
<dbReference type="EMBL" id="CP099490">
    <property type="protein sequence ID" value="USQ76593.1"/>
    <property type="molecule type" value="Genomic_DNA"/>
</dbReference>
<evidence type="ECO:0000259" key="1">
    <source>
        <dbReference type="Pfam" id="PF00535"/>
    </source>
</evidence>
<dbReference type="Proteomes" id="UP001056535">
    <property type="component" value="Chromosome"/>
</dbReference>
<dbReference type="InterPro" id="IPR029044">
    <property type="entry name" value="Nucleotide-diphossugar_trans"/>
</dbReference>
<dbReference type="CDD" id="cd00761">
    <property type="entry name" value="Glyco_tranf_GTA_type"/>
    <property type="match status" value="1"/>
</dbReference>
<dbReference type="SUPFAM" id="SSF53448">
    <property type="entry name" value="Nucleotide-diphospho-sugar transferases"/>
    <property type="match status" value="1"/>
</dbReference>
<dbReference type="InterPro" id="IPR050834">
    <property type="entry name" value="Glycosyltransf_2"/>
</dbReference>
<dbReference type="Pfam" id="PF00535">
    <property type="entry name" value="Glycos_transf_2"/>
    <property type="match status" value="1"/>
</dbReference>
<keyword evidence="3" id="KW-1185">Reference proteome</keyword>
<dbReference type="RefSeq" id="WP_252621297.1">
    <property type="nucleotide sequence ID" value="NZ_CP099490.1"/>
</dbReference>
<organism evidence="2 3">
    <name type="scientific">Ornithinimicrobium cryptoxanthini</name>
    <dbReference type="NCBI Taxonomy" id="2934161"/>
    <lineage>
        <taxon>Bacteria</taxon>
        <taxon>Bacillati</taxon>
        <taxon>Actinomycetota</taxon>
        <taxon>Actinomycetes</taxon>
        <taxon>Micrococcales</taxon>
        <taxon>Ornithinimicrobiaceae</taxon>
        <taxon>Ornithinimicrobium</taxon>
    </lineage>
</organism>
<feature type="domain" description="Glycosyltransferase 2-like" evidence="1">
    <location>
        <begin position="7"/>
        <end position="119"/>
    </location>
</feature>
<accession>A0ABY4YJT9</accession>
<gene>
    <name evidence="2" type="ORF">NF557_01285</name>
</gene>
<protein>
    <submittedName>
        <fullName evidence="2">Glycosyltransferase family 2 protein</fullName>
    </submittedName>
</protein>
<proteinExistence type="predicted"/>
<evidence type="ECO:0000313" key="2">
    <source>
        <dbReference type="EMBL" id="USQ76593.1"/>
    </source>
</evidence>
<dbReference type="Gene3D" id="3.90.550.10">
    <property type="entry name" value="Spore Coat Polysaccharide Biosynthesis Protein SpsA, Chain A"/>
    <property type="match status" value="1"/>
</dbReference>
<name>A0ABY4YJT9_9MICO</name>
<dbReference type="PANTHER" id="PTHR43685">
    <property type="entry name" value="GLYCOSYLTRANSFERASE"/>
    <property type="match status" value="1"/>
</dbReference>
<dbReference type="PANTHER" id="PTHR43685:SF2">
    <property type="entry name" value="GLYCOSYLTRANSFERASE 2-LIKE DOMAIN-CONTAINING PROTEIN"/>
    <property type="match status" value="1"/>
</dbReference>
<sequence length="284" mass="31116">MPQRVAVIIPAHNAASTLPQQLEALATQVGAPPFDVVVVDNRSTDDTAQVARALGATVVSAPSRPGVHHARNEGVRATDHELILHCDADDLVNESWVADIVRSLDQHDVIGGAISFERVNDPTVAAVLTSPTAEGPPVCMGRTYALGGNMGYRRSVWLKVGGFDESFESGHEEVDFCWRARAAGASVGFAPTAVVFYRQRADLRTLTRQRFYFGRSFAQLYSKHQAEDIPRVSAKMEARKIAMHLLNARKLVSRSDLRRPWLMHSAWVAGRLAGNVKFRVRAPG</sequence>
<reference evidence="2" key="1">
    <citation type="submission" date="2022-06" db="EMBL/GenBank/DDBJ databases">
        <title>Ornithinimicrobium JY.X270.</title>
        <authorList>
            <person name="Huang Y."/>
        </authorList>
    </citation>
    <scope>NUCLEOTIDE SEQUENCE</scope>
    <source>
        <strain evidence="2">JY.X270</strain>
    </source>
</reference>